<dbReference type="PANTHER" id="PTHR15197">
    <property type="entry name" value="COILIN P80"/>
    <property type="match status" value="1"/>
</dbReference>
<dbReference type="GeneTree" id="ENSGT00390000004832"/>
<dbReference type="GO" id="GO:0030619">
    <property type="term" value="F:U1 snRNA binding"/>
    <property type="evidence" value="ECO:0007669"/>
    <property type="project" value="TreeGrafter"/>
</dbReference>
<reference evidence="3" key="5">
    <citation type="submission" date="2025-09" db="UniProtKB">
        <authorList>
            <consortium name="Ensembl"/>
        </authorList>
    </citation>
    <scope>IDENTIFICATION</scope>
</reference>
<reference evidence="4" key="2">
    <citation type="journal article" date="2007" name="PLoS Biol.">
        <title>Survey sequencing and comparative analysis of the elephant shark (Callorhinchus milii) genome.</title>
        <authorList>
            <person name="Venkatesh B."/>
            <person name="Kirkness E.F."/>
            <person name="Loh Y.H."/>
            <person name="Halpern A.L."/>
            <person name="Lee A.P."/>
            <person name="Johnson J."/>
            <person name="Dandona N."/>
            <person name="Viswanathan L.D."/>
            <person name="Tay A."/>
            <person name="Venter J.C."/>
            <person name="Strausberg R.L."/>
            <person name="Brenner S."/>
        </authorList>
    </citation>
    <scope>NUCLEOTIDE SEQUENCE [LARGE SCALE GENOMIC DNA]</scope>
</reference>
<dbReference type="Pfam" id="PF15862">
    <property type="entry name" value="Coilin_N"/>
    <property type="match status" value="1"/>
</dbReference>
<reference evidence="4" key="1">
    <citation type="journal article" date="2006" name="Science">
        <title>Ancient noncoding elements conserved in the human genome.</title>
        <authorList>
            <person name="Venkatesh B."/>
            <person name="Kirkness E.F."/>
            <person name="Loh Y.H."/>
            <person name="Halpern A.L."/>
            <person name="Lee A.P."/>
            <person name="Johnson J."/>
            <person name="Dandona N."/>
            <person name="Viswanathan L.D."/>
            <person name="Tay A."/>
            <person name="Venter J.C."/>
            <person name="Strausberg R.L."/>
            <person name="Brenner S."/>
        </authorList>
    </citation>
    <scope>NUCLEOTIDE SEQUENCE [LARGE SCALE GENOMIC DNA]</scope>
</reference>
<reference evidence="3" key="4">
    <citation type="submission" date="2025-08" db="UniProtKB">
        <authorList>
            <consortium name="Ensembl"/>
        </authorList>
    </citation>
    <scope>IDENTIFICATION</scope>
</reference>
<dbReference type="GO" id="GO:0030620">
    <property type="term" value="F:U2 snRNA binding"/>
    <property type="evidence" value="ECO:0007669"/>
    <property type="project" value="TreeGrafter"/>
</dbReference>
<dbReference type="InterPro" id="IPR031722">
    <property type="entry name" value="Coilin_N"/>
</dbReference>
<sequence length="577" mass="62419">MAAVRVRLLFDYPPPRQPAARMCWLFLQLDQCRVVADLESTIRHRFGFSSRTLLHLYLDGYLLPPSESVYLVRDNDSIRVKQEEVIMDNGLVYGDSPEHSRPRKRQRHRLVGEEWPGNVEREKKKRRKATKVNNEQLHNSVSEHSSGVWAEGSKKRKKEVAAEGEKCEVQKKHCKKKRDKSIKDQITGDKSTKNGTSGKPSPKPTATASPSKPAKSMMATKTTPVQKKGKADVPNCDSSSNSSDRSPVLQQKRNTVKALGTKGLARKGDPGIQNAVKMAASSTPAKVSDDSSASDSSDSDTSVQKPGAQLLAAKQNKNGDVIKSTKLSISGSSDSKDPEVVKVGKLERAPTVLDTQTDKSRHIPLPSPSAPRADQTGNGYFGRGNGRGRGGGFSWAGPGSSQQRGVCRGRGRGAAAFYYNYEANQDPKPGHLNEAMTDKSVAKNCPEVPKRDYSSLPLLAAAPQVGDRIAFKVVCSRSDSPPGLHFIIDLGSLSPITVPKAIIICVLEQEGSQHISLTANDNPILPALFNFSIPPHFPAVLPVNVPTFSTISLLQSSSISGLCGICNPLSCGEQATM</sequence>
<protein>
    <recommendedName>
        <fullName evidence="2">Coilin N-terminal domain-containing protein</fullName>
    </recommendedName>
</protein>
<feature type="region of interest" description="Disordered" evidence="1">
    <location>
        <begin position="91"/>
        <end position="407"/>
    </location>
</feature>
<reference evidence="4" key="3">
    <citation type="journal article" date="2014" name="Nature">
        <title>Elephant shark genome provides unique insights into gnathostome evolution.</title>
        <authorList>
            <consortium name="International Elephant Shark Genome Sequencing Consortium"/>
            <person name="Venkatesh B."/>
            <person name="Lee A.P."/>
            <person name="Ravi V."/>
            <person name="Maurya A.K."/>
            <person name="Lian M.M."/>
            <person name="Swann J.B."/>
            <person name="Ohta Y."/>
            <person name="Flajnik M.F."/>
            <person name="Sutoh Y."/>
            <person name="Kasahara M."/>
            <person name="Hoon S."/>
            <person name="Gangu V."/>
            <person name="Roy S.W."/>
            <person name="Irimia M."/>
            <person name="Korzh V."/>
            <person name="Kondrychyn I."/>
            <person name="Lim Z.W."/>
            <person name="Tay B.H."/>
            <person name="Tohari S."/>
            <person name="Kong K.W."/>
            <person name="Ho S."/>
            <person name="Lorente-Galdos B."/>
            <person name="Quilez J."/>
            <person name="Marques-Bonet T."/>
            <person name="Raney B.J."/>
            <person name="Ingham P.W."/>
            <person name="Tay A."/>
            <person name="Hillier L.W."/>
            <person name="Minx P."/>
            <person name="Boehm T."/>
            <person name="Wilson R.K."/>
            <person name="Brenner S."/>
            <person name="Warren W.C."/>
        </authorList>
    </citation>
    <scope>NUCLEOTIDE SEQUENCE [LARGE SCALE GENOMIC DNA]</scope>
</reference>
<feature type="domain" description="Coilin N-terminal" evidence="2">
    <location>
        <begin position="4"/>
        <end position="181"/>
    </location>
</feature>
<accession>A0A4W3GTF3</accession>
<dbReference type="Ensembl" id="ENSCMIT00000006469.1">
    <property type="protein sequence ID" value="ENSCMIP00000006260.1"/>
    <property type="gene ID" value="ENSCMIG00000003599.1"/>
</dbReference>
<dbReference type="InParanoid" id="A0A4W3GTF3"/>
<feature type="compositionally biased region" description="Low complexity" evidence="1">
    <location>
        <begin position="237"/>
        <end position="246"/>
    </location>
</feature>
<gene>
    <name evidence="3" type="primary">coil</name>
</gene>
<dbReference type="STRING" id="7868.ENSCMIP00000006260"/>
<feature type="compositionally biased region" description="Basic and acidic residues" evidence="1">
    <location>
        <begin position="334"/>
        <end position="348"/>
    </location>
</feature>
<organism evidence="3 4">
    <name type="scientific">Callorhinchus milii</name>
    <name type="common">Ghost shark</name>
    <dbReference type="NCBI Taxonomy" id="7868"/>
    <lineage>
        <taxon>Eukaryota</taxon>
        <taxon>Metazoa</taxon>
        <taxon>Chordata</taxon>
        <taxon>Craniata</taxon>
        <taxon>Vertebrata</taxon>
        <taxon>Chondrichthyes</taxon>
        <taxon>Holocephali</taxon>
        <taxon>Chimaeriformes</taxon>
        <taxon>Callorhinchidae</taxon>
        <taxon>Callorhinchus</taxon>
    </lineage>
</organism>
<feature type="compositionally biased region" description="Gly residues" evidence="1">
    <location>
        <begin position="379"/>
        <end position="394"/>
    </location>
</feature>
<keyword evidence="4" id="KW-1185">Reference proteome</keyword>
<dbReference type="PANTHER" id="PTHR15197:SF0">
    <property type="entry name" value="COILIN"/>
    <property type="match status" value="1"/>
</dbReference>
<feature type="compositionally biased region" description="Basic and acidic residues" evidence="1">
    <location>
        <begin position="159"/>
        <end position="171"/>
    </location>
</feature>
<evidence type="ECO:0000259" key="2">
    <source>
        <dbReference type="Pfam" id="PF15862"/>
    </source>
</evidence>
<proteinExistence type="predicted"/>
<dbReference type="AlphaFoldDB" id="A0A4W3GTF3"/>
<evidence type="ECO:0000313" key="3">
    <source>
        <dbReference type="Ensembl" id="ENSCMIP00000006260.1"/>
    </source>
</evidence>
<evidence type="ECO:0000313" key="4">
    <source>
        <dbReference type="Proteomes" id="UP000314986"/>
    </source>
</evidence>
<feature type="compositionally biased region" description="Low complexity" evidence="1">
    <location>
        <begin position="290"/>
        <end position="302"/>
    </location>
</feature>
<name>A0A4W3GTF3_CALMI</name>
<feature type="compositionally biased region" description="Basic and acidic residues" evidence="1">
    <location>
        <begin position="181"/>
        <end position="192"/>
    </location>
</feature>
<dbReference type="InterPro" id="IPR024822">
    <property type="entry name" value="Coilin"/>
</dbReference>
<dbReference type="GO" id="GO:0015030">
    <property type="term" value="C:Cajal body"/>
    <property type="evidence" value="ECO:0007669"/>
    <property type="project" value="TreeGrafter"/>
</dbReference>
<feature type="compositionally biased region" description="Low complexity" evidence="1">
    <location>
        <begin position="204"/>
        <end position="216"/>
    </location>
</feature>
<dbReference type="GO" id="GO:0000387">
    <property type="term" value="P:spliceosomal snRNP assembly"/>
    <property type="evidence" value="ECO:0007669"/>
    <property type="project" value="TreeGrafter"/>
</dbReference>
<evidence type="ECO:0000256" key="1">
    <source>
        <dbReference type="SAM" id="MobiDB-lite"/>
    </source>
</evidence>
<dbReference type="Proteomes" id="UP000314986">
    <property type="component" value="Unassembled WGS sequence"/>
</dbReference>
<feature type="compositionally biased region" description="Polar residues" evidence="1">
    <location>
        <begin position="131"/>
        <end position="145"/>
    </location>
</feature>